<dbReference type="AlphaFoldDB" id="A0A2G2XQ78"/>
<evidence type="ECO:0000313" key="7">
    <source>
        <dbReference type="EMBL" id="PHT59647.1"/>
    </source>
</evidence>
<keyword evidence="3 7" id="KW-0808">Transferase</keyword>
<evidence type="ECO:0000256" key="2">
    <source>
        <dbReference type="ARBA" id="ARBA00022527"/>
    </source>
</evidence>
<keyword evidence="3 7" id="KW-0418">Kinase</keyword>
<dbReference type="GO" id="GO:0005524">
    <property type="term" value="F:ATP binding"/>
    <property type="evidence" value="ECO:0007669"/>
    <property type="project" value="InterPro"/>
</dbReference>
<dbReference type="PROSITE" id="PS50011">
    <property type="entry name" value="PROTEIN_KINASE_DOM"/>
    <property type="match status" value="1"/>
</dbReference>
<sequence>MSKAVKEACLTQDNLMKRELKLCSRCYMCEESENNNHFSFALWSHYSAEFVLKHERHQMGHAKRVVSPFVLMRLGADWVVANAVRKVAAYASQQLKIHEKNYPTHKNDLFAEIDPSGRFGRYKELLGHGAVKMVYRAFDLEEGREVAWNQIRLNRFRALKKWSKQILQGVDFLHTHDPCVIHRDLNRSNIFINGNVGKVKIDDLGLATIVGKSHAAHALVGTPEYREVRFSVLMTGEPVGFFASEKGFRHGDPLSPFLYILAMEGFDSMNEDCNSKEMDYRLPVTK</sequence>
<dbReference type="InterPro" id="IPR000719">
    <property type="entry name" value="Prot_kinase_dom"/>
</dbReference>
<name>A0A2G2XQ78_CAPBA</name>
<dbReference type="PANTHER" id="PTHR13902">
    <property type="entry name" value="SERINE/THREONINE-PROTEIN KINASE WNK WITH NO LYSINE -RELATED"/>
    <property type="match status" value="1"/>
</dbReference>
<dbReference type="InterPro" id="IPR050588">
    <property type="entry name" value="WNK_Ser-Thr_kinase"/>
</dbReference>
<dbReference type="Proteomes" id="UP000224567">
    <property type="component" value="Unassembled WGS sequence"/>
</dbReference>
<evidence type="ECO:0000256" key="5">
    <source>
        <dbReference type="ARBA" id="ARBA00048679"/>
    </source>
</evidence>
<gene>
    <name evidence="7" type="ORF">CQW23_02010</name>
</gene>
<dbReference type="EC" id="2.7.11.1" evidence="1"/>
<reference evidence="8" key="2">
    <citation type="journal article" date="2017" name="J. Anim. Genet.">
        <title>Multiple reference genome sequences of hot pepper reveal the massive evolution of plant disease resistance genes by retroduplication.</title>
        <authorList>
            <person name="Kim S."/>
            <person name="Park J."/>
            <person name="Yeom S.-I."/>
            <person name="Kim Y.-M."/>
            <person name="Seo E."/>
            <person name="Kim K.-T."/>
            <person name="Kim M.-S."/>
            <person name="Lee J.M."/>
            <person name="Cheong K."/>
            <person name="Shin H.-S."/>
            <person name="Kim S.-B."/>
            <person name="Han K."/>
            <person name="Lee J."/>
            <person name="Park M."/>
            <person name="Lee H.-A."/>
            <person name="Lee H.-Y."/>
            <person name="Lee Y."/>
            <person name="Oh S."/>
            <person name="Lee J.H."/>
            <person name="Choi E."/>
            <person name="Choi E."/>
            <person name="Lee S.E."/>
            <person name="Jeon J."/>
            <person name="Kim H."/>
            <person name="Choi G."/>
            <person name="Song H."/>
            <person name="Lee J."/>
            <person name="Lee S.-C."/>
            <person name="Kwon J.-K."/>
            <person name="Lee H.-Y."/>
            <person name="Koo N."/>
            <person name="Hong Y."/>
            <person name="Kim R.W."/>
            <person name="Kang W.-H."/>
            <person name="Huh J.H."/>
            <person name="Kang B.-C."/>
            <person name="Yang T.-J."/>
            <person name="Lee Y.-H."/>
            <person name="Bennetzen J.L."/>
            <person name="Choi D."/>
        </authorList>
    </citation>
    <scope>NUCLEOTIDE SEQUENCE [LARGE SCALE GENOMIC DNA]</scope>
    <source>
        <strain evidence="8">cv. PBC81</strain>
    </source>
</reference>
<proteinExistence type="predicted"/>
<dbReference type="STRING" id="33114.A0A2G2XQ78"/>
<dbReference type="InterPro" id="IPR011009">
    <property type="entry name" value="Kinase-like_dom_sf"/>
</dbReference>
<accession>A0A2G2XQ78</accession>
<dbReference type="Gene3D" id="1.10.510.10">
    <property type="entry name" value="Transferase(Phosphotransferase) domain 1"/>
    <property type="match status" value="1"/>
</dbReference>
<keyword evidence="8" id="KW-1185">Reference proteome</keyword>
<comment type="caution">
    <text evidence="7">The sequence shown here is derived from an EMBL/GenBank/DDBJ whole genome shotgun (WGS) entry which is preliminary data.</text>
</comment>
<dbReference type="Pfam" id="PF00069">
    <property type="entry name" value="Pkinase"/>
    <property type="match status" value="1"/>
</dbReference>
<dbReference type="OrthoDB" id="4062651at2759"/>
<dbReference type="GO" id="GO:0004674">
    <property type="term" value="F:protein serine/threonine kinase activity"/>
    <property type="evidence" value="ECO:0007669"/>
    <property type="project" value="UniProtKB-KW"/>
</dbReference>
<evidence type="ECO:0000256" key="4">
    <source>
        <dbReference type="ARBA" id="ARBA00047899"/>
    </source>
</evidence>
<organism evidence="7 8">
    <name type="scientific">Capsicum baccatum</name>
    <name type="common">Peruvian pepper</name>
    <dbReference type="NCBI Taxonomy" id="33114"/>
    <lineage>
        <taxon>Eukaryota</taxon>
        <taxon>Viridiplantae</taxon>
        <taxon>Streptophyta</taxon>
        <taxon>Embryophyta</taxon>
        <taxon>Tracheophyta</taxon>
        <taxon>Spermatophyta</taxon>
        <taxon>Magnoliopsida</taxon>
        <taxon>eudicotyledons</taxon>
        <taxon>Gunneridae</taxon>
        <taxon>Pentapetalae</taxon>
        <taxon>asterids</taxon>
        <taxon>lamiids</taxon>
        <taxon>Solanales</taxon>
        <taxon>Solanaceae</taxon>
        <taxon>Solanoideae</taxon>
        <taxon>Capsiceae</taxon>
        <taxon>Capsicum</taxon>
    </lineage>
</organism>
<feature type="domain" description="Protein kinase" evidence="6">
    <location>
        <begin position="1"/>
        <end position="286"/>
    </location>
</feature>
<evidence type="ECO:0000259" key="6">
    <source>
        <dbReference type="PROSITE" id="PS50011"/>
    </source>
</evidence>
<dbReference type="EMBL" id="MLFT02000001">
    <property type="protein sequence ID" value="PHT59647.1"/>
    <property type="molecule type" value="Genomic_DNA"/>
</dbReference>
<evidence type="ECO:0000313" key="8">
    <source>
        <dbReference type="Proteomes" id="UP000224567"/>
    </source>
</evidence>
<evidence type="ECO:0000256" key="1">
    <source>
        <dbReference type="ARBA" id="ARBA00012513"/>
    </source>
</evidence>
<keyword evidence="2" id="KW-0723">Serine/threonine-protein kinase</keyword>
<evidence type="ECO:0000256" key="3">
    <source>
        <dbReference type="ARBA" id="ARBA00022777"/>
    </source>
</evidence>
<dbReference type="SUPFAM" id="SSF56112">
    <property type="entry name" value="Protein kinase-like (PK-like)"/>
    <property type="match status" value="1"/>
</dbReference>
<protein>
    <recommendedName>
        <fullName evidence="1">non-specific serine/threonine protein kinase</fullName>
        <ecNumber evidence="1">2.7.11.1</ecNumber>
    </recommendedName>
</protein>
<comment type="catalytic activity">
    <reaction evidence="5">
        <text>L-seryl-[protein] + ATP = O-phospho-L-seryl-[protein] + ADP + H(+)</text>
        <dbReference type="Rhea" id="RHEA:17989"/>
        <dbReference type="Rhea" id="RHEA-COMP:9863"/>
        <dbReference type="Rhea" id="RHEA-COMP:11604"/>
        <dbReference type="ChEBI" id="CHEBI:15378"/>
        <dbReference type="ChEBI" id="CHEBI:29999"/>
        <dbReference type="ChEBI" id="CHEBI:30616"/>
        <dbReference type="ChEBI" id="CHEBI:83421"/>
        <dbReference type="ChEBI" id="CHEBI:456216"/>
        <dbReference type="EC" id="2.7.11.1"/>
    </reaction>
</comment>
<reference evidence="7 8" key="1">
    <citation type="journal article" date="2017" name="Genome Biol.">
        <title>New reference genome sequences of hot pepper reveal the massive evolution of plant disease-resistance genes by retroduplication.</title>
        <authorList>
            <person name="Kim S."/>
            <person name="Park J."/>
            <person name="Yeom S.I."/>
            <person name="Kim Y.M."/>
            <person name="Seo E."/>
            <person name="Kim K.T."/>
            <person name="Kim M.S."/>
            <person name="Lee J.M."/>
            <person name="Cheong K."/>
            <person name="Shin H.S."/>
            <person name="Kim S.B."/>
            <person name="Han K."/>
            <person name="Lee J."/>
            <person name="Park M."/>
            <person name="Lee H.A."/>
            <person name="Lee H.Y."/>
            <person name="Lee Y."/>
            <person name="Oh S."/>
            <person name="Lee J.H."/>
            <person name="Choi E."/>
            <person name="Choi E."/>
            <person name="Lee S.E."/>
            <person name="Jeon J."/>
            <person name="Kim H."/>
            <person name="Choi G."/>
            <person name="Song H."/>
            <person name="Lee J."/>
            <person name="Lee S.C."/>
            <person name="Kwon J.K."/>
            <person name="Lee H.Y."/>
            <person name="Koo N."/>
            <person name="Hong Y."/>
            <person name="Kim R.W."/>
            <person name="Kang W.H."/>
            <person name="Huh J.H."/>
            <person name="Kang B.C."/>
            <person name="Yang T.J."/>
            <person name="Lee Y.H."/>
            <person name="Bennetzen J.L."/>
            <person name="Choi D."/>
        </authorList>
    </citation>
    <scope>NUCLEOTIDE SEQUENCE [LARGE SCALE GENOMIC DNA]</scope>
    <source>
        <strain evidence="8">cv. PBC81</strain>
    </source>
</reference>
<comment type="catalytic activity">
    <reaction evidence="4">
        <text>L-threonyl-[protein] + ATP = O-phospho-L-threonyl-[protein] + ADP + H(+)</text>
        <dbReference type="Rhea" id="RHEA:46608"/>
        <dbReference type="Rhea" id="RHEA-COMP:11060"/>
        <dbReference type="Rhea" id="RHEA-COMP:11605"/>
        <dbReference type="ChEBI" id="CHEBI:15378"/>
        <dbReference type="ChEBI" id="CHEBI:30013"/>
        <dbReference type="ChEBI" id="CHEBI:30616"/>
        <dbReference type="ChEBI" id="CHEBI:61977"/>
        <dbReference type="ChEBI" id="CHEBI:456216"/>
        <dbReference type="EC" id="2.7.11.1"/>
    </reaction>
</comment>